<protein>
    <recommendedName>
        <fullName evidence="3">Secreted protein</fullName>
    </recommendedName>
</protein>
<keyword evidence="2" id="KW-1185">Reference proteome</keyword>
<proteinExistence type="predicted"/>
<sequence length="101" mass="10942">MYKLQGFCSAREVFEGVTRMEKFSILSLTFVVAAVVASPGRERRFLLEADAPPVGGRPGHVTGGFSWDFGSGLVSRACQCTSSIKVRLLPYGSINSTDRPL</sequence>
<evidence type="ECO:0000313" key="2">
    <source>
        <dbReference type="Proteomes" id="UP000762676"/>
    </source>
</evidence>
<dbReference type="EMBL" id="BMAT01013766">
    <property type="protein sequence ID" value="GFS19771.1"/>
    <property type="molecule type" value="Genomic_DNA"/>
</dbReference>
<gene>
    <name evidence="1" type="ORF">ElyMa_006882200</name>
</gene>
<organism evidence="1 2">
    <name type="scientific">Elysia marginata</name>
    <dbReference type="NCBI Taxonomy" id="1093978"/>
    <lineage>
        <taxon>Eukaryota</taxon>
        <taxon>Metazoa</taxon>
        <taxon>Spiralia</taxon>
        <taxon>Lophotrochozoa</taxon>
        <taxon>Mollusca</taxon>
        <taxon>Gastropoda</taxon>
        <taxon>Heterobranchia</taxon>
        <taxon>Euthyneura</taxon>
        <taxon>Panpulmonata</taxon>
        <taxon>Sacoglossa</taxon>
        <taxon>Placobranchoidea</taxon>
        <taxon>Plakobranchidae</taxon>
        <taxon>Elysia</taxon>
    </lineage>
</organism>
<dbReference type="AlphaFoldDB" id="A0AAV4JBM3"/>
<dbReference type="Proteomes" id="UP000762676">
    <property type="component" value="Unassembled WGS sequence"/>
</dbReference>
<accession>A0AAV4JBM3</accession>
<evidence type="ECO:0008006" key="3">
    <source>
        <dbReference type="Google" id="ProtNLM"/>
    </source>
</evidence>
<name>A0AAV4JBM3_9GAST</name>
<reference evidence="1 2" key="1">
    <citation type="journal article" date="2021" name="Elife">
        <title>Chloroplast acquisition without the gene transfer in kleptoplastic sea slugs, Plakobranchus ocellatus.</title>
        <authorList>
            <person name="Maeda T."/>
            <person name="Takahashi S."/>
            <person name="Yoshida T."/>
            <person name="Shimamura S."/>
            <person name="Takaki Y."/>
            <person name="Nagai Y."/>
            <person name="Toyoda A."/>
            <person name="Suzuki Y."/>
            <person name="Arimoto A."/>
            <person name="Ishii H."/>
            <person name="Satoh N."/>
            <person name="Nishiyama T."/>
            <person name="Hasebe M."/>
            <person name="Maruyama T."/>
            <person name="Minagawa J."/>
            <person name="Obokata J."/>
            <person name="Shigenobu S."/>
        </authorList>
    </citation>
    <scope>NUCLEOTIDE SEQUENCE [LARGE SCALE GENOMIC DNA]</scope>
</reference>
<evidence type="ECO:0000313" key="1">
    <source>
        <dbReference type="EMBL" id="GFS19771.1"/>
    </source>
</evidence>
<comment type="caution">
    <text evidence="1">The sequence shown here is derived from an EMBL/GenBank/DDBJ whole genome shotgun (WGS) entry which is preliminary data.</text>
</comment>